<proteinExistence type="inferred from homology"/>
<dbReference type="InterPro" id="IPR014340">
    <property type="entry name" value="LptA"/>
</dbReference>
<dbReference type="PANTHER" id="PTHR36504:SF1">
    <property type="entry name" value="LIPOPOLYSACCHARIDE EXPORT SYSTEM PROTEIN LPTA"/>
    <property type="match status" value="1"/>
</dbReference>
<sequence precursor="true">MHLNTPLFQRKIGLKIALLSALLVQPLTAFALPSDRSQPISLVADKATYNEKTGLTTYTGNVVIEQGTMKLQATAVTAQLNKARQISTVSATGSPARFQQQTDANKTAKGQAQKIVYSADTGIITLTGNATVDQNGASIRGATLRYSMNRGDIEAVGDRIGGTTATSTSASQNQGRVQITIPANSSQVAPGAVNR</sequence>
<dbReference type="InterPro" id="IPR052037">
    <property type="entry name" value="LPS_export_LptA"/>
</dbReference>
<evidence type="ECO:0000256" key="1">
    <source>
        <dbReference type="ARBA" id="ARBA00022448"/>
    </source>
</evidence>
<evidence type="ECO:0000256" key="4">
    <source>
        <dbReference type="HAMAP-Rule" id="MF_01914"/>
    </source>
</evidence>
<reference evidence="7" key="1">
    <citation type="submission" date="2016-09" db="EMBL/GenBank/DDBJ databases">
        <authorList>
            <person name="Varghese N."/>
            <person name="Submissions S."/>
        </authorList>
    </citation>
    <scope>NUCLEOTIDE SEQUENCE [LARGE SCALE GENOMIC DNA]</scope>
    <source>
        <strain evidence="7">ANC 4422</strain>
    </source>
</reference>
<comment type="subcellular location">
    <subcellularLocation>
        <location evidence="4">Periplasm</location>
    </subcellularLocation>
</comment>
<dbReference type="PANTHER" id="PTHR36504">
    <property type="entry name" value="LIPOPOLYSACCHARIDE EXPORT SYSTEM PROTEIN LPTA"/>
    <property type="match status" value="1"/>
</dbReference>
<evidence type="ECO:0000313" key="6">
    <source>
        <dbReference type="EMBL" id="SDB88569.1"/>
    </source>
</evidence>
<feature type="signal peptide" evidence="4">
    <location>
        <begin position="1"/>
        <end position="31"/>
    </location>
</feature>
<keyword evidence="3 4" id="KW-0574">Periplasm</keyword>
<evidence type="ECO:0000313" key="7">
    <source>
        <dbReference type="Proteomes" id="UP000242501"/>
    </source>
</evidence>
<gene>
    <name evidence="4" type="primary">lptA</name>
    <name evidence="6" type="ORF">SAMN05421733_103218</name>
</gene>
<dbReference type="InterPro" id="IPR005653">
    <property type="entry name" value="OstA-like_N"/>
</dbReference>
<comment type="subunit">
    <text evidence="4">Component of the lipopolysaccharide transport and assembly complex.</text>
</comment>
<dbReference type="AlphaFoldDB" id="A0A1G6H2R1"/>
<evidence type="ECO:0000259" key="5">
    <source>
        <dbReference type="Pfam" id="PF03968"/>
    </source>
</evidence>
<dbReference type="GO" id="GO:0001530">
    <property type="term" value="F:lipopolysaccharide binding"/>
    <property type="evidence" value="ECO:0007669"/>
    <property type="project" value="InterPro"/>
</dbReference>
<dbReference type="EMBL" id="FMYL01000003">
    <property type="protein sequence ID" value="SDB88569.1"/>
    <property type="molecule type" value="Genomic_DNA"/>
</dbReference>
<dbReference type="Pfam" id="PF03968">
    <property type="entry name" value="LptD_N"/>
    <property type="match status" value="1"/>
</dbReference>
<dbReference type="Proteomes" id="UP000242501">
    <property type="component" value="Unassembled WGS sequence"/>
</dbReference>
<keyword evidence="1 4" id="KW-0813">Transport</keyword>
<name>A0A1G6H2R1_9GAMM</name>
<protein>
    <recommendedName>
        <fullName evidence="4">Lipopolysaccharide export system protein LptA</fullName>
    </recommendedName>
</protein>
<comment type="similarity">
    <text evidence="4">Belongs to the LptA family.</text>
</comment>
<evidence type="ECO:0000256" key="2">
    <source>
        <dbReference type="ARBA" id="ARBA00022729"/>
    </source>
</evidence>
<keyword evidence="7" id="KW-1185">Reference proteome</keyword>
<keyword evidence="2 4" id="KW-0732">Signal</keyword>
<dbReference type="GO" id="GO:0017089">
    <property type="term" value="F:glycolipid transfer activity"/>
    <property type="evidence" value="ECO:0007669"/>
    <property type="project" value="TreeGrafter"/>
</dbReference>
<dbReference type="OrthoDB" id="9795964at2"/>
<accession>A0A1G6H2R1</accession>
<dbReference type="RefSeq" id="WP_092747169.1">
    <property type="nucleotide sequence ID" value="NZ_FMYL01000003.1"/>
</dbReference>
<dbReference type="GO" id="GO:0009279">
    <property type="term" value="C:cell outer membrane"/>
    <property type="evidence" value="ECO:0007669"/>
    <property type="project" value="TreeGrafter"/>
</dbReference>
<comment type="function">
    <text evidence="4">Involved in the assembly of lipopolysaccharide (LPS). Required for the translocation of LPS from the inner membrane to the outer membrane. May form a bridge between the inner membrane and the outer membrane, via interactions with LptC and LptD, thereby facilitating LPS transfer across the periplasm.</text>
</comment>
<evidence type="ECO:0000256" key="3">
    <source>
        <dbReference type="ARBA" id="ARBA00022764"/>
    </source>
</evidence>
<organism evidence="6 7">
    <name type="scientific">Acinetobacter boissieri</name>
    <dbReference type="NCBI Taxonomy" id="1219383"/>
    <lineage>
        <taxon>Bacteria</taxon>
        <taxon>Pseudomonadati</taxon>
        <taxon>Pseudomonadota</taxon>
        <taxon>Gammaproteobacteria</taxon>
        <taxon>Moraxellales</taxon>
        <taxon>Moraxellaceae</taxon>
        <taxon>Acinetobacter</taxon>
    </lineage>
</organism>
<dbReference type="Gene3D" id="2.60.450.10">
    <property type="entry name" value="Lipopolysaccharide (LPS) transport protein A like domain"/>
    <property type="match status" value="1"/>
</dbReference>
<dbReference type="GO" id="GO:0015920">
    <property type="term" value="P:lipopolysaccharide transport"/>
    <property type="evidence" value="ECO:0007669"/>
    <property type="project" value="UniProtKB-UniRule"/>
</dbReference>
<dbReference type="NCBIfam" id="TIGR03002">
    <property type="entry name" value="outer_YhbN_LptA"/>
    <property type="match status" value="1"/>
</dbReference>
<dbReference type="STRING" id="1219383.SAMN05421733_103218"/>
<dbReference type="HAMAP" id="MF_01914">
    <property type="entry name" value="LPS_assembly_LptA"/>
    <property type="match status" value="1"/>
</dbReference>
<feature type="chain" id="PRO_5017491969" description="Lipopolysaccharide export system protein LptA" evidence="4">
    <location>
        <begin position="32"/>
        <end position="195"/>
    </location>
</feature>
<dbReference type="GO" id="GO:0043165">
    <property type="term" value="P:Gram-negative-bacterium-type cell outer membrane assembly"/>
    <property type="evidence" value="ECO:0007669"/>
    <property type="project" value="UniProtKB-UniRule"/>
</dbReference>
<dbReference type="GO" id="GO:0030288">
    <property type="term" value="C:outer membrane-bounded periplasmic space"/>
    <property type="evidence" value="ECO:0007669"/>
    <property type="project" value="TreeGrafter"/>
</dbReference>
<feature type="domain" description="Organic solvent tolerance-like N-terminal" evidence="5">
    <location>
        <begin position="43"/>
        <end position="151"/>
    </location>
</feature>